<feature type="transmembrane region" description="Helical" evidence="5">
    <location>
        <begin position="547"/>
        <end position="567"/>
    </location>
</feature>
<dbReference type="GO" id="GO:0005384">
    <property type="term" value="F:manganese ion transmembrane transporter activity"/>
    <property type="evidence" value="ECO:0007669"/>
    <property type="project" value="TreeGrafter"/>
</dbReference>
<dbReference type="GO" id="GO:0030026">
    <property type="term" value="P:intracellular manganese ion homeostasis"/>
    <property type="evidence" value="ECO:0007669"/>
    <property type="project" value="TreeGrafter"/>
</dbReference>
<proteinExistence type="predicted"/>
<feature type="transmembrane region" description="Helical" evidence="5">
    <location>
        <begin position="204"/>
        <end position="228"/>
    </location>
</feature>
<feature type="transmembrane region" description="Helical" evidence="5">
    <location>
        <begin position="129"/>
        <end position="145"/>
    </location>
</feature>
<evidence type="ECO:0000256" key="2">
    <source>
        <dbReference type="ARBA" id="ARBA00022692"/>
    </source>
</evidence>
<dbReference type="OrthoDB" id="409173at2759"/>
<feature type="transmembrane region" description="Helical" evidence="5">
    <location>
        <begin position="308"/>
        <end position="328"/>
    </location>
</feature>
<feature type="transmembrane region" description="Helical" evidence="5">
    <location>
        <begin position="425"/>
        <end position="448"/>
    </location>
</feature>
<dbReference type="GO" id="GO:0015086">
    <property type="term" value="F:cadmium ion transmembrane transporter activity"/>
    <property type="evidence" value="ECO:0007669"/>
    <property type="project" value="TreeGrafter"/>
</dbReference>
<feature type="transmembrane region" description="Helical" evidence="5">
    <location>
        <begin position="106"/>
        <end position="123"/>
    </location>
</feature>
<comment type="subcellular location">
    <subcellularLocation>
        <location evidence="1">Membrane</location>
        <topology evidence="1">Multi-pass membrane protein</topology>
    </subcellularLocation>
</comment>
<evidence type="ECO:0000256" key="1">
    <source>
        <dbReference type="ARBA" id="ARBA00004141"/>
    </source>
</evidence>
<evidence type="ECO:0000256" key="4">
    <source>
        <dbReference type="ARBA" id="ARBA00023136"/>
    </source>
</evidence>
<feature type="transmembrane region" description="Helical" evidence="5">
    <location>
        <begin position="60"/>
        <end position="85"/>
    </location>
</feature>
<reference evidence="6" key="1">
    <citation type="journal article" date="2019" name="Environ. Microbiol.">
        <title>Fungal ecological strategies reflected in gene transcription - a case study of two litter decomposers.</title>
        <authorList>
            <person name="Barbi F."/>
            <person name="Kohler A."/>
            <person name="Barry K."/>
            <person name="Baskaran P."/>
            <person name="Daum C."/>
            <person name="Fauchery L."/>
            <person name="Ihrmark K."/>
            <person name="Kuo A."/>
            <person name="LaButti K."/>
            <person name="Lipzen A."/>
            <person name="Morin E."/>
            <person name="Grigoriev I.V."/>
            <person name="Henrissat B."/>
            <person name="Lindahl B."/>
            <person name="Martin F."/>
        </authorList>
    </citation>
    <scope>NUCLEOTIDE SEQUENCE</scope>
    <source>
        <strain evidence="6">JB14</strain>
    </source>
</reference>
<gene>
    <name evidence="6" type="ORF">BT96DRAFT_961480</name>
</gene>
<dbReference type="EMBL" id="ML769384">
    <property type="protein sequence ID" value="KAE9410709.1"/>
    <property type="molecule type" value="Genomic_DNA"/>
</dbReference>
<sequence length="570" mass="62200">MSTPSLQPGPSSALNTALLAIFNHLRRHVGVGIVCAVGYFDPGNWSVDLQAGASFGYRPMLFVTLLSGLGAMILQSLACRLGCVTGIDLASHCRLLLHDHPSHPRLVRYLVLGSAIGICLIFPTLPLWAGVVLTSADVLVFLLFSDPSRGQRRSVRIFEIMIMAMVFSVFASFVVLLIRVHPHWKGVILGYIPDKKLFKSHPSAIYAAVGILGATIMPHTLFLGSFLATHSRVAPLETSTVDLPGPSNHTNLKRTLKTYFIDLFRITPAERAAAAKDYRTRYGERENSTLSFVKDHLNHLIIDSCSSIVILSIPINSAIVILSATVFFKELVTHDTTGETIGLFDAHTLIRTRLGSGSAFLFAFSLVMAGQSSSITATLAGQIVGEGFIEWRVSPFLRRLLTRAISLVPAVVVAVSVGRNGIDNLLIISQVVLSVMLPFIVFPLIYLTSSKVVMRVRKPQETPTNQQFDEKASIHEVEHVSAPAENSMHDSIQEVVIGEPIITSDSVLQNISALTTQDLGIDEIPDTISIDTSEYIDYSNGRIMSTLAYLIWALILVANVYTMVVLGQNN</sequence>
<keyword evidence="4 5" id="KW-0472">Membrane</keyword>
<feature type="transmembrane region" description="Helical" evidence="5">
    <location>
        <begin position="157"/>
        <end position="178"/>
    </location>
</feature>
<dbReference type="Pfam" id="PF01566">
    <property type="entry name" value="Nramp"/>
    <property type="match status" value="2"/>
</dbReference>
<dbReference type="PANTHER" id="PTHR11706">
    <property type="entry name" value="SOLUTE CARRIER PROTEIN FAMILY 11 MEMBER"/>
    <property type="match status" value="1"/>
</dbReference>
<evidence type="ECO:0000313" key="7">
    <source>
        <dbReference type="Proteomes" id="UP000799118"/>
    </source>
</evidence>
<keyword evidence="7" id="KW-1185">Reference proteome</keyword>
<dbReference type="AlphaFoldDB" id="A0A6A4IJR6"/>
<evidence type="ECO:0000313" key="6">
    <source>
        <dbReference type="EMBL" id="KAE9410709.1"/>
    </source>
</evidence>
<name>A0A6A4IJR6_9AGAR</name>
<dbReference type="GO" id="GO:0034755">
    <property type="term" value="P:iron ion transmembrane transport"/>
    <property type="evidence" value="ECO:0007669"/>
    <property type="project" value="TreeGrafter"/>
</dbReference>
<dbReference type="PANTHER" id="PTHR11706:SF101">
    <property type="entry name" value="MANGANESE TRANSPORTER SMF1"/>
    <property type="match status" value="1"/>
</dbReference>
<dbReference type="Proteomes" id="UP000799118">
    <property type="component" value="Unassembled WGS sequence"/>
</dbReference>
<dbReference type="PRINTS" id="PR00447">
    <property type="entry name" value="NATRESASSCMP"/>
</dbReference>
<organism evidence="6 7">
    <name type="scientific">Gymnopus androsaceus JB14</name>
    <dbReference type="NCBI Taxonomy" id="1447944"/>
    <lineage>
        <taxon>Eukaryota</taxon>
        <taxon>Fungi</taxon>
        <taxon>Dikarya</taxon>
        <taxon>Basidiomycota</taxon>
        <taxon>Agaricomycotina</taxon>
        <taxon>Agaricomycetes</taxon>
        <taxon>Agaricomycetidae</taxon>
        <taxon>Agaricales</taxon>
        <taxon>Marasmiineae</taxon>
        <taxon>Omphalotaceae</taxon>
        <taxon>Gymnopus</taxon>
    </lineage>
</organism>
<evidence type="ECO:0000256" key="3">
    <source>
        <dbReference type="ARBA" id="ARBA00022989"/>
    </source>
</evidence>
<keyword evidence="2 5" id="KW-0812">Transmembrane</keyword>
<feature type="transmembrane region" description="Helical" evidence="5">
    <location>
        <begin position="400"/>
        <end position="419"/>
    </location>
</feature>
<protein>
    <submittedName>
        <fullName evidence="6">Nramp-domain-containing protein</fullName>
    </submittedName>
</protein>
<accession>A0A6A4IJR6</accession>
<feature type="transmembrane region" description="Helical" evidence="5">
    <location>
        <begin position="359"/>
        <end position="380"/>
    </location>
</feature>
<evidence type="ECO:0000256" key="5">
    <source>
        <dbReference type="SAM" id="Phobius"/>
    </source>
</evidence>
<dbReference type="InterPro" id="IPR001046">
    <property type="entry name" value="NRAMP_fam"/>
</dbReference>
<dbReference type="GO" id="GO:0005886">
    <property type="term" value="C:plasma membrane"/>
    <property type="evidence" value="ECO:0007669"/>
    <property type="project" value="TreeGrafter"/>
</dbReference>
<keyword evidence="3 5" id="KW-1133">Transmembrane helix</keyword>